<dbReference type="GO" id="GO:0006012">
    <property type="term" value="P:galactose metabolic process"/>
    <property type="evidence" value="ECO:0007669"/>
    <property type="project" value="UniProtKB-UniRule"/>
</dbReference>
<comment type="similarity">
    <text evidence="4 10">Belongs to the galactose-1-phosphate uridylyltransferase type 2 family.</text>
</comment>
<dbReference type="Pfam" id="PF02744">
    <property type="entry name" value="GalP_UDP_tr_C"/>
    <property type="match status" value="1"/>
</dbReference>
<reference evidence="13" key="2">
    <citation type="submission" date="2021-04" db="EMBL/GenBank/DDBJ databases">
        <authorList>
            <person name="Gilroy R."/>
        </authorList>
    </citation>
    <scope>NUCLEOTIDE SEQUENCE</scope>
    <source>
        <strain evidence="13">742</strain>
    </source>
</reference>
<sequence length="499" mass="57095">MISTAIQQLVNYGLDTGLILPEDEIYIRNQLLMVMQLDAFEEPEGECYYTDLESILKVLVDDAVSRGVCDDNITARDLFDTRLMGVLTPRPSIVRENFYERYENESAQAATDWFYKFCQDTDYIRRYRIKRDVKWVTSTVYGDLDITINLSKPEKDPKAIAAAKLAPQSAYPKCQLCMENEGYAGRMNHPARENHRIIPITINDSAWNFQYSPYVYYNEHCIVFNSEHTPMKIERATFRKLLDFVGQFPHYFVGSNADLPIVGGSILSHDHFQGGHYEFAMAKAPIEKKWVFPGFEDVEVGIVHWPMSCIRLTCEDDERLVELADKILMAWRGYTDEACFIYAETDGEPHNTITPIARMRDGKYQLDLVLRNNITTPDHPLGVYHPHAKLHHIKKENIGLIEVMGLAVLPSRLKAEMTTLEKALVSRTPVAEYEESIQKHAEWAQEVLAKHPDLNGENVRSILQKEIGLVFAEVLADAGVYKLDEAGRAGFERFLSSVR</sequence>
<evidence type="ECO:0000256" key="10">
    <source>
        <dbReference type="HAMAP-Rule" id="MF_00571"/>
    </source>
</evidence>
<dbReference type="Pfam" id="PF01087">
    <property type="entry name" value="GalP_UDP_transf"/>
    <property type="match status" value="1"/>
</dbReference>
<dbReference type="InterPro" id="IPR000766">
    <property type="entry name" value="GalP_uridyl_Trfase_II"/>
</dbReference>
<organism evidence="13 14">
    <name type="scientific">Candidatus Faecalibacterium intestinavium</name>
    <dbReference type="NCBI Taxonomy" id="2838580"/>
    <lineage>
        <taxon>Bacteria</taxon>
        <taxon>Bacillati</taxon>
        <taxon>Bacillota</taxon>
        <taxon>Clostridia</taxon>
        <taxon>Eubacteriales</taxon>
        <taxon>Oscillospiraceae</taxon>
        <taxon>Faecalibacterium</taxon>
    </lineage>
</organism>
<comment type="catalytic activity">
    <reaction evidence="1 10">
        <text>alpha-D-galactose 1-phosphate + UDP-alpha-D-glucose = alpha-D-glucose 1-phosphate + UDP-alpha-D-galactose</text>
        <dbReference type="Rhea" id="RHEA:13989"/>
        <dbReference type="ChEBI" id="CHEBI:58336"/>
        <dbReference type="ChEBI" id="CHEBI:58601"/>
        <dbReference type="ChEBI" id="CHEBI:58885"/>
        <dbReference type="ChEBI" id="CHEBI:66914"/>
        <dbReference type="EC" id="2.7.7.12"/>
    </reaction>
</comment>
<dbReference type="InterPro" id="IPR023425">
    <property type="entry name" value="GalP_uridyl_Trfase_II_CS"/>
</dbReference>
<dbReference type="GO" id="GO:0008108">
    <property type="term" value="F:UDP-glucose:hexose-1-phosphate uridylyltransferase activity"/>
    <property type="evidence" value="ECO:0007669"/>
    <property type="project" value="UniProtKB-UniRule"/>
</dbReference>
<dbReference type="InterPro" id="IPR005850">
    <property type="entry name" value="GalP_Utransf_C"/>
</dbReference>
<evidence type="ECO:0000256" key="5">
    <source>
        <dbReference type="ARBA" id="ARBA00022490"/>
    </source>
</evidence>
<evidence type="ECO:0000259" key="12">
    <source>
        <dbReference type="Pfam" id="PF02744"/>
    </source>
</evidence>
<keyword evidence="6 10" id="KW-0808">Transferase</keyword>
<evidence type="ECO:0000256" key="1">
    <source>
        <dbReference type="ARBA" id="ARBA00001107"/>
    </source>
</evidence>
<evidence type="ECO:0000256" key="6">
    <source>
        <dbReference type="ARBA" id="ARBA00022679"/>
    </source>
</evidence>
<proteinExistence type="inferred from homology"/>
<feature type="domain" description="Galactose-1-phosphate uridyl transferase C-terminal" evidence="12">
    <location>
        <begin position="246"/>
        <end position="435"/>
    </location>
</feature>
<evidence type="ECO:0000256" key="4">
    <source>
        <dbReference type="ARBA" id="ARBA00008706"/>
    </source>
</evidence>
<comment type="subcellular location">
    <subcellularLocation>
        <location evidence="2 10">Cytoplasm</location>
    </subcellularLocation>
</comment>
<dbReference type="PANTHER" id="PTHR39191:SF1">
    <property type="entry name" value="DUF4922 DOMAIN-CONTAINING PROTEIN"/>
    <property type="match status" value="1"/>
</dbReference>
<dbReference type="PANTHER" id="PTHR39191">
    <property type="entry name" value="GALACTOSE-1-PHOSPHATE URIDYLYLTRANSFERASE"/>
    <property type="match status" value="1"/>
</dbReference>
<dbReference type="PROSITE" id="PS01163">
    <property type="entry name" value="GAL_P_UDP_TRANSF_II"/>
    <property type="match status" value="1"/>
</dbReference>
<dbReference type="InterPro" id="IPR005849">
    <property type="entry name" value="GalP_Utransf_N"/>
</dbReference>
<dbReference type="EMBL" id="JAHLFH010000019">
    <property type="protein sequence ID" value="MBU3819017.1"/>
    <property type="molecule type" value="Genomic_DNA"/>
</dbReference>
<feature type="domain" description="Galactose-1-phosphate uridyl transferase N-terminal" evidence="11">
    <location>
        <begin position="61"/>
        <end position="230"/>
    </location>
</feature>
<evidence type="ECO:0000313" key="13">
    <source>
        <dbReference type="EMBL" id="MBU3819017.1"/>
    </source>
</evidence>
<evidence type="ECO:0000256" key="2">
    <source>
        <dbReference type="ARBA" id="ARBA00004496"/>
    </source>
</evidence>
<dbReference type="PIRSF" id="PIRSF006005">
    <property type="entry name" value="GalT_BS"/>
    <property type="match status" value="1"/>
</dbReference>
<keyword evidence="7 10" id="KW-0548">Nucleotidyltransferase</keyword>
<protein>
    <recommendedName>
        <fullName evidence="10">Galactose-1-phosphate uridylyltransferase</fullName>
        <shortName evidence="10">Gal-1-P uridylyltransferase</shortName>
        <ecNumber evidence="10">2.7.7.12</ecNumber>
    </recommendedName>
    <alternativeName>
        <fullName evidence="10">UDP-glucose--hexose-1-phosphate uridylyltransferase</fullName>
    </alternativeName>
</protein>
<dbReference type="Proteomes" id="UP000824178">
    <property type="component" value="Unassembled WGS sequence"/>
</dbReference>
<dbReference type="HAMAP" id="MF_00571">
    <property type="entry name" value="GalP_UDP_trans"/>
    <property type="match status" value="1"/>
</dbReference>
<dbReference type="NCBIfam" id="TIGR01239">
    <property type="entry name" value="galT_2"/>
    <property type="match status" value="1"/>
</dbReference>
<evidence type="ECO:0000313" key="14">
    <source>
        <dbReference type="Proteomes" id="UP000824178"/>
    </source>
</evidence>
<dbReference type="NCBIfam" id="NF003629">
    <property type="entry name" value="PRK05270.1-2"/>
    <property type="match status" value="1"/>
</dbReference>
<evidence type="ECO:0000256" key="8">
    <source>
        <dbReference type="ARBA" id="ARBA00023144"/>
    </source>
</evidence>
<evidence type="ECO:0000256" key="9">
    <source>
        <dbReference type="ARBA" id="ARBA00023277"/>
    </source>
</evidence>
<keyword evidence="5 10" id="KW-0963">Cytoplasm</keyword>
<gene>
    <name evidence="10 13" type="primary">galT</name>
    <name evidence="13" type="ORF">H9864_01315</name>
</gene>
<evidence type="ECO:0000259" key="11">
    <source>
        <dbReference type="Pfam" id="PF01087"/>
    </source>
</evidence>
<accession>A0A9E2KK50</accession>
<reference evidence="13" key="1">
    <citation type="journal article" date="2021" name="PeerJ">
        <title>Extensive microbial diversity within the chicken gut microbiome revealed by metagenomics and culture.</title>
        <authorList>
            <person name="Gilroy R."/>
            <person name="Ravi A."/>
            <person name="Getino M."/>
            <person name="Pursley I."/>
            <person name="Horton D.L."/>
            <person name="Alikhan N.F."/>
            <person name="Baker D."/>
            <person name="Gharbi K."/>
            <person name="Hall N."/>
            <person name="Watson M."/>
            <person name="Adriaenssens E.M."/>
            <person name="Foster-Nyarko E."/>
            <person name="Jarju S."/>
            <person name="Secka A."/>
            <person name="Antonio M."/>
            <person name="Oren A."/>
            <person name="Chaudhuri R.R."/>
            <person name="La Ragione R."/>
            <person name="Hildebrand F."/>
            <person name="Pallen M.J."/>
        </authorList>
    </citation>
    <scope>NUCLEOTIDE SEQUENCE</scope>
    <source>
        <strain evidence="13">742</strain>
    </source>
</reference>
<comment type="pathway">
    <text evidence="3 10">Carbohydrate metabolism; galactose metabolism.</text>
</comment>
<dbReference type="EC" id="2.7.7.12" evidence="10"/>
<name>A0A9E2KK50_9FIRM</name>
<comment type="caution">
    <text evidence="13">The sequence shown here is derived from an EMBL/GenBank/DDBJ whole genome shotgun (WGS) entry which is preliminary data.</text>
</comment>
<dbReference type="AlphaFoldDB" id="A0A9E2KK50"/>
<evidence type="ECO:0000256" key="7">
    <source>
        <dbReference type="ARBA" id="ARBA00022695"/>
    </source>
</evidence>
<evidence type="ECO:0000256" key="3">
    <source>
        <dbReference type="ARBA" id="ARBA00004947"/>
    </source>
</evidence>
<keyword evidence="8 10" id="KW-0299">Galactose metabolism</keyword>
<keyword evidence="9 10" id="KW-0119">Carbohydrate metabolism</keyword>
<dbReference type="GO" id="GO:0005737">
    <property type="term" value="C:cytoplasm"/>
    <property type="evidence" value="ECO:0007669"/>
    <property type="project" value="UniProtKB-SubCell"/>
</dbReference>